<organism evidence="1 2">
    <name type="scientific">Arctium lappa</name>
    <name type="common">Greater burdock</name>
    <name type="synonym">Lappa major</name>
    <dbReference type="NCBI Taxonomy" id="4217"/>
    <lineage>
        <taxon>Eukaryota</taxon>
        <taxon>Viridiplantae</taxon>
        <taxon>Streptophyta</taxon>
        <taxon>Embryophyta</taxon>
        <taxon>Tracheophyta</taxon>
        <taxon>Spermatophyta</taxon>
        <taxon>Magnoliopsida</taxon>
        <taxon>eudicotyledons</taxon>
        <taxon>Gunneridae</taxon>
        <taxon>Pentapetalae</taxon>
        <taxon>asterids</taxon>
        <taxon>campanulids</taxon>
        <taxon>Asterales</taxon>
        <taxon>Asteraceae</taxon>
        <taxon>Carduoideae</taxon>
        <taxon>Cardueae</taxon>
        <taxon>Arctiinae</taxon>
        <taxon>Arctium</taxon>
    </lineage>
</organism>
<reference evidence="2" key="1">
    <citation type="journal article" date="2022" name="Mol. Ecol. Resour.">
        <title>The genomes of chicory, endive, great burdock and yacon provide insights into Asteraceae palaeo-polyploidization history and plant inulin production.</title>
        <authorList>
            <person name="Fan W."/>
            <person name="Wang S."/>
            <person name="Wang H."/>
            <person name="Wang A."/>
            <person name="Jiang F."/>
            <person name="Liu H."/>
            <person name="Zhao H."/>
            <person name="Xu D."/>
            <person name="Zhang Y."/>
        </authorList>
    </citation>
    <scope>NUCLEOTIDE SEQUENCE [LARGE SCALE GENOMIC DNA]</scope>
    <source>
        <strain evidence="2">cv. Niubang</strain>
    </source>
</reference>
<name>A0ACB9EFR7_ARCLA</name>
<keyword evidence="2" id="KW-1185">Reference proteome</keyword>
<accession>A0ACB9EFR7</accession>
<protein>
    <submittedName>
        <fullName evidence="1">Uncharacterized protein</fullName>
    </submittedName>
</protein>
<comment type="caution">
    <text evidence="1">The sequence shown here is derived from an EMBL/GenBank/DDBJ whole genome shotgun (WGS) entry which is preliminary data.</text>
</comment>
<evidence type="ECO:0000313" key="2">
    <source>
        <dbReference type="Proteomes" id="UP001055879"/>
    </source>
</evidence>
<sequence length="80" mass="9203">MDVIYQVLSHKETRLTLETWNFAASTSFLEVLMRSCTWRICRWIATLDGLLLLKLRAILKENCLLELKDSKSLLSSNSGN</sequence>
<gene>
    <name evidence="1" type="ORF">L6452_05148</name>
</gene>
<reference evidence="1 2" key="2">
    <citation type="journal article" date="2022" name="Mol. Ecol. Resour.">
        <title>The genomes of chicory, endive, great burdock and yacon provide insights into Asteraceae paleo-polyploidization history and plant inulin production.</title>
        <authorList>
            <person name="Fan W."/>
            <person name="Wang S."/>
            <person name="Wang H."/>
            <person name="Wang A."/>
            <person name="Jiang F."/>
            <person name="Liu H."/>
            <person name="Zhao H."/>
            <person name="Xu D."/>
            <person name="Zhang Y."/>
        </authorList>
    </citation>
    <scope>NUCLEOTIDE SEQUENCE [LARGE SCALE GENOMIC DNA]</scope>
    <source>
        <strain evidence="2">cv. Niubang</strain>
    </source>
</reference>
<dbReference type="Proteomes" id="UP001055879">
    <property type="component" value="Linkage Group LG02"/>
</dbReference>
<evidence type="ECO:0000313" key="1">
    <source>
        <dbReference type="EMBL" id="KAI3757606.1"/>
    </source>
</evidence>
<dbReference type="EMBL" id="CM042048">
    <property type="protein sequence ID" value="KAI3757606.1"/>
    <property type="molecule type" value="Genomic_DNA"/>
</dbReference>
<proteinExistence type="predicted"/>